<name>A0AAN9QZQ2_PHACN</name>
<sequence>MDAATQGIEFSVTDLRAATEVLLLLFRLNYSSQSQYLQPAQSALLLPSILLTLNPEISFPFKGTTRSRRRSFKESLGHPVTSSHISPPQLNTIRITILSIIPFLFLSTPMMSKVLLFSLFLSLPTISSSFRF</sequence>
<feature type="transmembrane region" description="Helical" evidence="1">
    <location>
        <begin position="95"/>
        <end position="123"/>
    </location>
</feature>
<evidence type="ECO:0000313" key="2">
    <source>
        <dbReference type="EMBL" id="KAK7353316.1"/>
    </source>
</evidence>
<dbReference type="EMBL" id="JAYMYR010000007">
    <property type="protein sequence ID" value="KAK7353316.1"/>
    <property type="molecule type" value="Genomic_DNA"/>
</dbReference>
<evidence type="ECO:0000313" key="3">
    <source>
        <dbReference type="Proteomes" id="UP001374584"/>
    </source>
</evidence>
<reference evidence="2 3" key="1">
    <citation type="submission" date="2024-01" db="EMBL/GenBank/DDBJ databases">
        <title>The genomes of 5 underutilized Papilionoideae crops provide insights into root nodulation and disease resistanc.</title>
        <authorList>
            <person name="Jiang F."/>
        </authorList>
    </citation>
    <scope>NUCLEOTIDE SEQUENCE [LARGE SCALE GENOMIC DNA]</scope>
    <source>
        <strain evidence="2">JINMINGXINNONG_FW02</strain>
        <tissue evidence="2">Leaves</tissue>
    </source>
</reference>
<gene>
    <name evidence="2" type="ORF">VNO80_18761</name>
</gene>
<keyword evidence="3" id="KW-1185">Reference proteome</keyword>
<protein>
    <submittedName>
        <fullName evidence="2">Uncharacterized protein</fullName>
    </submittedName>
</protein>
<dbReference type="AlphaFoldDB" id="A0AAN9QZQ2"/>
<accession>A0AAN9QZQ2</accession>
<proteinExistence type="predicted"/>
<keyword evidence="1" id="KW-0812">Transmembrane</keyword>
<evidence type="ECO:0000256" key="1">
    <source>
        <dbReference type="SAM" id="Phobius"/>
    </source>
</evidence>
<organism evidence="2 3">
    <name type="scientific">Phaseolus coccineus</name>
    <name type="common">Scarlet runner bean</name>
    <name type="synonym">Phaseolus multiflorus</name>
    <dbReference type="NCBI Taxonomy" id="3886"/>
    <lineage>
        <taxon>Eukaryota</taxon>
        <taxon>Viridiplantae</taxon>
        <taxon>Streptophyta</taxon>
        <taxon>Embryophyta</taxon>
        <taxon>Tracheophyta</taxon>
        <taxon>Spermatophyta</taxon>
        <taxon>Magnoliopsida</taxon>
        <taxon>eudicotyledons</taxon>
        <taxon>Gunneridae</taxon>
        <taxon>Pentapetalae</taxon>
        <taxon>rosids</taxon>
        <taxon>fabids</taxon>
        <taxon>Fabales</taxon>
        <taxon>Fabaceae</taxon>
        <taxon>Papilionoideae</taxon>
        <taxon>50 kb inversion clade</taxon>
        <taxon>NPAAA clade</taxon>
        <taxon>indigoferoid/millettioid clade</taxon>
        <taxon>Phaseoleae</taxon>
        <taxon>Phaseolus</taxon>
    </lineage>
</organism>
<keyword evidence="1" id="KW-1133">Transmembrane helix</keyword>
<keyword evidence="1" id="KW-0472">Membrane</keyword>
<dbReference type="Proteomes" id="UP001374584">
    <property type="component" value="Unassembled WGS sequence"/>
</dbReference>
<comment type="caution">
    <text evidence="2">The sequence shown here is derived from an EMBL/GenBank/DDBJ whole genome shotgun (WGS) entry which is preliminary data.</text>
</comment>